<evidence type="ECO:0000256" key="1">
    <source>
        <dbReference type="SAM" id="SignalP"/>
    </source>
</evidence>
<gene>
    <name evidence="3" type="ORF">CVLEPA_LOCUS7747</name>
</gene>
<comment type="caution">
    <text evidence="3">The sequence shown here is derived from an EMBL/GenBank/DDBJ whole genome shotgun (WGS) entry which is preliminary data.</text>
</comment>
<keyword evidence="4" id="KW-1185">Reference proteome</keyword>
<accession>A0ABP0FDH1</accession>
<dbReference type="EMBL" id="CAWYQH010000046">
    <property type="protein sequence ID" value="CAK8677750.1"/>
    <property type="molecule type" value="Genomic_DNA"/>
</dbReference>
<dbReference type="InterPro" id="IPR008197">
    <property type="entry name" value="WAP_dom"/>
</dbReference>
<dbReference type="Proteomes" id="UP001642483">
    <property type="component" value="Unassembled WGS sequence"/>
</dbReference>
<feature type="chain" id="PRO_5046217153" description="WAP domain-containing protein" evidence="1">
    <location>
        <begin position="20"/>
        <end position="222"/>
    </location>
</feature>
<keyword evidence="1" id="KW-0732">Signal</keyword>
<organism evidence="3 4">
    <name type="scientific">Clavelina lepadiformis</name>
    <name type="common">Light-bulb sea squirt</name>
    <name type="synonym">Ascidia lepadiformis</name>
    <dbReference type="NCBI Taxonomy" id="159417"/>
    <lineage>
        <taxon>Eukaryota</taxon>
        <taxon>Metazoa</taxon>
        <taxon>Chordata</taxon>
        <taxon>Tunicata</taxon>
        <taxon>Ascidiacea</taxon>
        <taxon>Aplousobranchia</taxon>
        <taxon>Clavelinidae</taxon>
        <taxon>Clavelina</taxon>
    </lineage>
</organism>
<dbReference type="PANTHER" id="PTHR14308:SF0">
    <property type="entry name" value="WAP FOUR-DISULFIDE CORE DOMAIN PROTEIN 1"/>
    <property type="match status" value="1"/>
</dbReference>
<dbReference type="PROSITE" id="PS51390">
    <property type="entry name" value="WAP"/>
    <property type="match status" value="1"/>
</dbReference>
<sequence>MSDKNFLYFLLLLLAGVLGIMTSSRTHHNHPRLIRQQRKSLLRRLKIPGSPSEQMRQTTLFNPKDNCPRYPSRPTTEICTKLPCSSEADCQKSHESCCFNGCIFTCSPPTFYPPLFDWKTLATSEMRLAGVQLKDVDYEFESGEDLITSNRGQPHLGEVCSTTVDDDGTPPLLCPHGFICHVENPGDPDLGVPDSGRCMPILEEALSDYVTVANVVDEVSDV</sequence>
<feature type="signal peptide" evidence="1">
    <location>
        <begin position="1"/>
        <end position="19"/>
    </location>
</feature>
<evidence type="ECO:0000313" key="4">
    <source>
        <dbReference type="Proteomes" id="UP001642483"/>
    </source>
</evidence>
<reference evidence="3 4" key="1">
    <citation type="submission" date="2024-02" db="EMBL/GenBank/DDBJ databases">
        <authorList>
            <person name="Daric V."/>
            <person name="Darras S."/>
        </authorList>
    </citation>
    <scope>NUCLEOTIDE SEQUENCE [LARGE SCALE GENOMIC DNA]</scope>
</reference>
<evidence type="ECO:0000259" key="2">
    <source>
        <dbReference type="PROSITE" id="PS51390"/>
    </source>
</evidence>
<name>A0ABP0FDH1_CLALP</name>
<feature type="domain" description="WAP" evidence="2">
    <location>
        <begin position="61"/>
        <end position="110"/>
    </location>
</feature>
<evidence type="ECO:0000313" key="3">
    <source>
        <dbReference type="EMBL" id="CAK8677750.1"/>
    </source>
</evidence>
<proteinExistence type="predicted"/>
<dbReference type="InterPro" id="IPR042357">
    <property type="entry name" value="WFDC1"/>
</dbReference>
<protein>
    <recommendedName>
        <fullName evidence="2">WAP domain-containing protein</fullName>
    </recommendedName>
</protein>
<dbReference type="PANTHER" id="PTHR14308">
    <property type="entry name" value="WAP FOUR-DISULFIDE CORE DOMAIN PROTEIN 1"/>
    <property type="match status" value="1"/>
</dbReference>